<dbReference type="PANTHER" id="PTHR31962">
    <property type="entry name" value="SPHINGOLIPID LONG CHAIN BASE-RESPONSIVE PROTEIN PIL1"/>
    <property type="match status" value="1"/>
</dbReference>
<feature type="coiled-coil region" evidence="1">
    <location>
        <begin position="157"/>
        <end position="184"/>
    </location>
</feature>
<feature type="compositionally biased region" description="Pro residues" evidence="2">
    <location>
        <begin position="895"/>
        <end position="904"/>
    </location>
</feature>
<evidence type="ECO:0000313" key="3">
    <source>
        <dbReference type="EMBL" id="KAB5590818.1"/>
    </source>
</evidence>
<dbReference type="OrthoDB" id="5599269at2759"/>
<feature type="compositionally biased region" description="Low complexity" evidence="2">
    <location>
        <begin position="351"/>
        <end position="366"/>
    </location>
</feature>
<feature type="compositionally biased region" description="Low complexity" evidence="2">
    <location>
        <begin position="1163"/>
        <end position="1172"/>
    </location>
</feature>
<feature type="region of interest" description="Disordered" evidence="2">
    <location>
        <begin position="277"/>
        <end position="296"/>
    </location>
</feature>
<protein>
    <submittedName>
        <fullName evidence="3">Sphingolipid long chain base-responsive protein LSP1</fullName>
    </submittedName>
</protein>
<gene>
    <name evidence="3" type="ORF">CTheo_5750</name>
</gene>
<dbReference type="Pfam" id="PF13805">
    <property type="entry name" value="Pil1"/>
    <property type="match status" value="2"/>
</dbReference>
<feature type="compositionally biased region" description="Polar residues" evidence="2">
    <location>
        <begin position="386"/>
        <end position="396"/>
    </location>
</feature>
<dbReference type="GO" id="GO:0005886">
    <property type="term" value="C:plasma membrane"/>
    <property type="evidence" value="ECO:0007669"/>
    <property type="project" value="TreeGrafter"/>
</dbReference>
<dbReference type="GO" id="GO:0036286">
    <property type="term" value="C:eisosome filament"/>
    <property type="evidence" value="ECO:0007669"/>
    <property type="project" value="TreeGrafter"/>
</dbReference>
<dbReference type="GO" id="GO:0070941">
    <property type="term" value="P:eisosome assembly"/>
    <property type="evidence" value="ECO:0007669"/>
    <property type="project" value="TreeGrafter"/>
</dbReference>
<feature type="compositionally biased region" description="Low complexity" evidence="2">
    <location>
        <begin position="934"/>
        <end position="953"/>
    </location>
</feature>
<dbReference type="GO" id="GO:0008289">
    <property type="term" value="F:lipid binding"/>
    <property type="evidence" value="ECO:0007669"/>
    <property type="project" value="TreeGrafter"/>
</dbReference>
<sequence>MSTPRSRRTSSYIPWPMAVMHMASKSPGGPNLRALQELSAIEKRILTGVRELASNLDGSVAWLRNWGIGEGDDLEDILFHSTDLLTQLSAALSQFATYSEQIRTQLKLIRTREIRLGEMKKEKKSADTKADLADKKLSRMELDVGTHYGRPSQAELAHALDEEARRLGAELSKEEAAVADYKRRATKEFMVLKFAGIGQLSEKMSVVGDFGKLLMEEVPLGVVPPGQVQPLYAGRGRTAFLSAEAMNRISDIRLELNPPLQLVPVMVTDASGVQSQAAAYEDPGAEAAPSGEGAELAPEAPVMVEVRGDQGMLTATQFGQPAARRASTRSSRSLVEGGSGLGASVHPERLSSISSGGSEEQSGISSMTRSRTDSNMRSGGTPPPYQQLQSAANSGASVEAPIAEPRPCHASSRTYGLGFLRRISFPTTPGPSSAGLAEPVLIHSASASTSSYPPMYADQEHGCFGPGDGPISMPVPEPLRHNASLFSPTTTTHSSLIRKMFKSRPSGGMLGSVGAKIAHASTIPSLGNPELRNLQDLITAEKGVLMSFQRLAADIGKSAESLRTWGVGEGDDLGDVLSHSTNLLAHFSTALTQFASYEEQIRTQLKSIRTREEGLDEMRRRKRNVDHKADAADKKLAKMGPEHKGRPAQVELLNDLKEEGRRLEYDIVNEDTAIGDYKRRATREFLALKFAGLVELAEKTTIIGDLGKLIIEEIPLQTTSPGNLRAPYSGREKTSELSAEAQRCIGEVRLNLPVLPESVPAAPVFQPYIQPMGPPTPGGDIAKGTFGSMAPRGQGGQSSYNEFGEAERPGSGFSTGSLRIADDGTRYGNTGTGQFHTLPASKEYSGGLPPISLGDHGREDTFSSSVADALAHDPQFSGHHDASSPNYPSAQPSSYAPPPGPPPGALQLPPTSYFSGGLLDPIQPSEPLVPPHVLSNSMPWSSAPSSPSLSRPLPTHPPEEDYERTDLAYARDPSPVPITPNKPITHHDSRPPSGHEDIYNLYEARSEAPSPQLQLPRDQPPVHLPEYEQHQVESTAPQEASWEWDAPAAQQQHVSPPPRIESLSNSSPAPPPQPLVYEPYERNAGPVHSPPSGSPFDSHFVPPSASPPLSSPHPPVLPQEPAHSPPPPQGPTSPPSEYPNPFAVPLPRPPAHLPTSPPPTVSTPPVMSPTGSRMISAGAFRRNVSRSDTLDSSSPAGVPQSVSPLSVRKKTLGGADDTSRGPSPSPASPPAPTSPGAPPTYSAIDPEGFGGPSPSTYAPASDAKQPPRHE</sequence>
<evidence type="ECO:0000256" key="2">
    <source>
        <dbReference type="SAM" id="MobiDB-lite"/>
    </source>
</evidence>
<keyword evidence="4" id="KW-1185">Reference proteome</keyword>
<dbReference type="Proteomes" id="UP000383932">
    <property type="component" value="Unassembled WGS sequence"/>
</dbReference>
<dbReference type="AlphaFoldDB" id="A0A5N5QH69"/>
<dbReference type="PANTHER" id="PTHR31962:SF6">
    <property type="entry name" value="EISOSOME COMPONENT PIL1-DOMAIN-CONTAINING PROTEIN"/>
    <property type="match status" value="1"/>
</dbReference>
<feature type="compositionally biased region" description="Pro residues" evidence="2">
    <location>
        <begin position="1223"/>
        <end position="1238"/>
    </location>
</feature>
<dbReference type="GO" id="GO:0006897">
    <property type="term" value="P:endocytosis"/>
    <property type="evidence" value="ECO:0007669"/>
    <property type="project" value="TreeGrafter"/>
</dbReference>
<feature type="compositionally biased region" description="Basic and acidic residues" evidence="2">
    <location>
        <begin position="985"/>
        <end position="998"/>
    </location>
</feature>
<organism evidence="3 4">
    <name type="scientific">Ceratobasidium theobromae</name>
    <dbReference type="NCBI Taxonomy" id="1582974"/>
    <lineage>
        <taxon>Eukaryota</taxon>
        <taxon>Fungi</taxon>
        <taxon>Dikarya</taxon>
        <taxon>Basidiomycota</taxon>
        <taxon>Agaricomycotina</taxon>
        <taxon>Agaricomycetes</taxon>
        <taxon>Cantharellales</taxon>
        <taxon>Ceratobasidiaceae</taxon>
        <taxon>Ceratobasidium</taxon>
    </lineage>
</organism>
<proteinExistence type="predicted"/>
<feature type="compositionally biased region" description="Low complexity" evidence="2">
    <location>
        <begin position="322"/>
        <end position="333"/>
    </location>
</feature>
<dbReference type="InterPro" id="IPR027267">
    <property type="entry name" value="AH/BAR_dom_sf"/>
</dbReference>
<dbReference type="EMBL" id="SSOP01000143">
    <property type="protein sequence ID" value="KAB5590818.1"/>
    <property type="molecule type" value="Genomic_DNA"/>
</dbReference>
<feature type="region of interest" description="Disordered" evidence="2">
    <location>
        <begin position="315"/>
        <end position="409"/>
    </location>
</feature>
<keyword evidence="1" id="KW-0175">Coiled coil</keyword>
<evidence type="ECO:0000313" key="4">
    <source>
        <dbReference type="Proteomes" id="UP000383932"/>
    </source>
</evidence>
<evidence type="ECO:0000256" key="1">
    <source>
        <dbReference type="SAM" id="Coils"/>
    </source>
</evidence>
<comment type="caution">
    <text evidence="3">The sequence shown here is derived from an EMBL/GenBank/DDBJ whole genome shotgun (WGS) entry which is preliminary data.</text>
</comment>
<feature type="compositionally biased region" description="Low complexity" evidence="2">
    <location>
        <begin position="883"/>
        <end position="894"/>
    </location>
</feature>
<dbReference type="Gene3D" id="1.20.1270.60">
    <property type="entry name" value="Arfaptin homology (AH) domain/BAR domain"/>
    <property type="match status" value="2"/>
</dbReference>
<name>A0A5N5QH69_9AGAM</name>
<feature type="region of interest" description="Disordered" evidence="2">
    <location>
        <begin position="784"/>
        <end position="1270"/>
    </location>
</feature>
<accession>A0A5N5QH69</accession>
<feature type="compositionally biased region" description="Pro residues" evidence="2">
    <location>
        <begin position="1104"/>
        <end position="1162"/>
    </location>
</feature>
<reference evidence="3 4" key="1">
    <citation type="journal article" date="2019" name="Fungal Biol. Biotechnol.">
        <title>Draft genome sequence of fastidious pathogen Ceratobasidium theobromae, which causes vascular-streak dieback in Theobroma cacao.</title>
        <authorList>
            <person name="Ali S.S."/>
            <person name="Asman A."/>
            <person name="Shao J."/>
            <person name="Firmansyah A.P."/>
            <person name="Susilo A.W."/>
            <person name="Rosmana A."/>
            <person name="McMahon P."/>
            <person name="Junaid M."/>
            <person name="Guest D."/>
            <person name="Kheng T.Y."/>
            <person name="Meinhardt L.W."/>
            <person name="Bailey B.A."/>
        </authorList>
    </citation>
    <scope>NUCLEOTIDE SEQUENCE [LARGE SCALE GENOMIC DNA]</scope>
    <source>
        <strain evidence="3 4">CT2</strain>
    </source>
</reference>
<dbReference type="InterPro" id="IPR028245">
    <property type="entry name" value="PIL1/LSP1"/>
</dbReference>
<feature type="compositionally biased region" description="Polar residues" evidence="2">
    <location>
        <begin position="367"/>
        <end position="378"/>
    </location>
</feature>
<feature type="compositionally biased region" description="Polar residues" evidence="2">
    <location>
        <begin position="1186"/>
        <end position="1204"/>
    </location>
</feature>